<name>A0A087T3V6_STEMI</name>
<dbReference type="Gene3D" id="3.10.100.10">
    <property type="entry name" value="Mannose-Binding Protein A, subunit A"/>
    <property type="match status" value="1"/>
</dbReference>
<evidence type="ECO:0000259" key="2">
    <source>
        <dbReference type="PROSITE" id="PS50041"/>
    </source>
</evidence>
<organism evidence="3 4">
    <name type="scientific">Stegodyphus mimosarum</name>
    <name type="common">African social velvet spider</name>
    <dbReference type="NCBI Taxonomy" id="407821"/>
    <lineage>
        <taxon>Eukaryota</taxon>
        <taxon>Metazoa</taxon>
        <taxon>Ecdysozoa</taxon>
        <taxon>Arthropoda</taxon>
        <taxon>Chelicerata</taxon>
        <taxon>Arachnida</taxon>
        <taxon>Araneae</taxon>
        <taxon>Araneomorphae</taxon>
        <taxon>Entelegynae</taxon>
        <taxon>Eresoidea</taxon>
        <taxon>Eresidae</taxon>
        <taxon>Stegodyphus</taxon>
    </lineage>
</organism>
<dbReference type="InterPro" id="IPR050828">
    <property type="entry name" value="C-type_lectin/matrix_domain"/>
</dbReference>
<dbReference type="PROSITE" id="PS50041">
    <property type="entry name" value="C_TYPE_LECTIN_2"/>
    <property type="match status" value="1"/>
</dbReference>
<dbReference type="PANTHER" id="PTHR45710">
    <property type="entry name" value="C-TYPE LECTIN DOMAIN-CONTAINING PROTEIN 180"/>
    <property type="match status" value="1"/>
</dbReference>
<proteinExistence type="predicted"/>
<dbReference type="OMA" id="QDICRSY"/>
<dbReference type="Proteomes" id="UP000054359">
    <property type="component" value="Unassembled WGS sequence"/>
</dbReference>
<dbReference type="InterPro" id="IPR001304">
    <property type="entry name" value="C-type_lectin-like"/>
</dbReference>
<feature type="domain" description="C-type lectin" evidence="2">
    <location>
        <begin position="42"/>
        <end position="111"/>
    </location>
</feature>
<dbReference type="InterPro" id="IPR016187">
    <property type="entry name" value="CTDL_fold"/>
</dbReference>
<evidence type="ECO:0000256" key="1">
    <source>
        <dbReference type="SAM" id="Phobius"/>
    </source>
</evidence>
<protein>
    <submittedName>
        <fullName evidence="3">Contactin</fullName>
    </submittedName>
</protein>
<keyword evidence="1" id="KW-0812">Transmembrane</keyword>
<dbReference type="AlphaFoldDB" id="A0A087T3V6"/>
<reference evidence="3 4" key="1">
    <citation type="submission" date="2013-11" db="EMBL/GenBank/DDBJ databases">
        <title>Genome sequencing of Stegodyphus mimosarum.</title>
        <authorList>
            <person name="Bechsgaard J."/>
        </authorList>
    </citation>
    <scope>NUCLEOTIDE SEQUENCE [LARGE SCALE GENOMIC DNA]</scope>
</reference>
<dbReference type="EMBL" id="KK113279">
    <property type="protein sequence ID" value="KFM59795.1"/>
    <property type="molecule type" value="Genomic_DNA"/>
</dbReference>
<keyword evidence="1" id="KW-0472">Membrane</keyword>
<evidence type="ECO:0000313" key="3">
    <source>
        <dbReference type="EMBL" id="KFM59795.1"/>
    </source>
</evidence>
<dbReference type="PANTHER" id="PTHR45710:SF26">
    <property type="entry name" value="RH26557P"/>
    <property type="match status" value="1"/>
</dbReference>
<dbReference type="InterPro" id="IPR016186">
    <property type="entry name" value="C-type_lectin-like/link_sf"/>
</dbReference>
<gene>
    <name evidence="3" type="ORF">X975_17179</name>
</gene>
<dbReference type="STRING" id="407821.A0A087T3V6"/>
<feature type="transmembrane region" description="Helical" evidence="1">
    <location>
        <begin position="12"/>
        <end position="31"/>
    </location>
</feature>
<dbReference type="Pfam" id="PF05473">
    <property type="entry name" value="UL45"/>
    <property type="match status" value="1"/>
</dbReference>
<sequence length="128" mass="15069">MNGKDFYPDLRAMLKTALFIVIFHSISYSVLCQTCPKEWVDFSDSCYKFTRTPLRTRDEAQDICRSYNTDLVGVNTLEEHNFIVGWLRENDPQHRRWFTSGRDDGDNVWIWDSDNSLFSDVDALFLPM</sequence>
<accession>A0A087T3V6</accession>
<dbReference type="OrthoDB" id="3666223at2759"/>
<dbReference type="CDD" id="cd00037">
    <property type="entry name" value="CLECT"/>
    <property type="match status" value="1"/>
</dbReference>
<evidence type="ECO:0000313" key="4">
    <source>
        <dbReference type="Proteomes" id="UP000054359"/>
    </source>
</evidence>
<keyword evidence="1" id="KW-1133">Transmembrane helix</keyword>
<feature type="non-terminal residue" evidence="3">
    <location>
        <position position="128"/>
    </location>
</feature>
<dbReference type="SUPFAM" id="SSF56436">
    <property type="entry name" value="C-type lectin-like"/>
    <property type="match status" value="1"/>
</dbReference>
<keyword evidence="4" id="KW-1185">Reference proteome</keyword>